<evidence type="ECO:0000256" key="2">
    <source>
        <dbReference type="ARBA" id="ARBA00003145"/>
    </source>
</evidence>
<proteinExistence type="inferred from homology"/>
<dbReference type="AlphaFoldDB" id="A0A973WVR7"/>
<keyword evidence="10" id="KW-0443">Lipid metabolism</keyword>
<reference evidence="13" key="1">
    <citation type="submission" date="2020-06" db="EMBL/GenBank/DDBJ databases">
        <title>Whole Genome Sequence of Bradyrhizobium sp. Strain 66S1MB.</title>
        <authorList>
            <person name="Bromfield E."/>
            <person name="Cloutier S."/>
        </authorList>
    </citation>
    <scope>NUCLEOTIDE SEQUENCE</scope>
    <source>
        <strain evidence="13">66S1MB</strain>
    </source>
</reference>
<evidence type="ECO:0000256" key="7">
    <source>
        <dbReference type="ARBA" id="ARBA00022525"/>
    </source>
</evidence>
<evidence type="ECO:0000256" key="11">
    <source>
        <dbReference type="ARBA" id="ARBA00029594"/>
    </source>
</evidence>
<protein>
    <recommendedName>
        <fullName evidence="6">Phospholipase D</fullName>
        <ecNumber evidence="5">3.1.4.4</ecNumber>
    </recommendedName>
    <alternativeName>
        <fullName evidence="11">Choline phosphatase</fullName>
    </alternativeName>
</protein>
<dbReference type="EC" id="3.1.4.4" evidence="5"/>
<keyword evidence="7" id="KW-0964">Secreted</keyword>
<dbReference type="GO" id="GO:0005576">
    <property type="term" value="C:extracellular region"/>
    <property type="evidence" value="ECO:0007669"/>
    <property type="project" value="UniProtKB-SubCell"/>
</dbReference>
<evidence type="ECO:0000256" key="3">
    <source>
        <dbReference type="ARBA" id="ARBA00004613"/>
    </source>
</evidence>
<name>A0A973WVR7_9BRAD</name>
<dbReference type="PANTHER" id="PTHR43856">
    <property type="entry name" value="CARDIOLIPIN HYDROLASE"/>
    <property type="match status" value="1"/>
</dbReference>
<dbReference type="SUPFAM" id="SSF56024">
    <property type="entry name" value="Phospholipase D/nuclease"/>
    <property type="match status" value="2"/>
</dbReference>
<evidence type="ECO:0000256" key="5">
    <source>
        <dbReference type="ARBA" id="ARBA00012027"/>
    </source>
</evidence>
<evidence type="ECO:0000313" key="13">
    <source>
        <dbReference type="EMBL" id="NVL12004.1"/>
    </source>
</evidence>
<dbReference type="GO" id="GO:0004630">
    <property type="term" value="F:phospholipase D activity"/>
    <property type="evidence" value="ECO:0007669"/>
    <property type="project" value="UniProtKB-EC"/>
</dbReference>
<dbReference type="PANTHER" id="PTHR43856:SF1">
    <property type="entry name" value="MITOCHONDRIAL CARDIOLIPIN HYDROLASE"/>
    <property type="match status" value="1"/>
</dbReference>
<gene>
    <name evidence="13" type="ORF">HU230_41505</name>
</gene>
<dbReference type="RefSeq" id="WP_176535411.1">
    <property type="nucleotide sequence ID" value="NZ_CP088023.1"/>
</dbReference>
<dbReference type="PROSITE" id="PS50035">
    <property type="entry name" value="PLD"/>
    <property type="match status" value="2"/>
</dbReference>
<dbReference type="SMART" id="SM00155">
    <property type="entry name" value="PLDc"/>
    <property type="match status" value="2"/>
</dbReference>
<dbReference type="Gene3D" id="3.30.870.10">
    <property type="entry name" value="Endonuclease Chain A"/>
    <property type="match status" value="2"/>
</dbReference>
<evidence type="ECO:0000256" key="1">
    <source>
        <dbReference type="ARBA" id="ARBA00000798"/>
    </source>
</evidence>
<evidence type="ECO:0000256" key="4">
    <source>
        <dbReference type="ARBA" id="ARBA00008664"/>
    </source>
</evidence>
<organism evidence="13">
    <name type="scientific">Bradyrhizobium quebecense</name>
    <dbReference type="NCBI Taxonomy" id="2748629"/>
    <lineage>
        <taxon>Bacteria</taxon>
        <taxon>Pseudomonadati</taxon>
        <taxon>Pseudomonadota</taxon>
        <taxon>Alphaproteobacteria</taxon>
        <taxon>Hyphomicrobiales</taxon>
        <taxon>Nitrobacteraceae</taxon>
        <taxon>Bradyrhizobium</taxon>
    </lineage>
</organism>
<evidence type="ECO:0000256" key="6">
    <source>
        <dbReference type="ARBA" id="ARBA00018392"/>
    </source>
</evidence>
<sequence length="415" mass="45667">MANIDFVRLKKVADQVDALQQSQALGKFRPERIPNIAFPTAPFSCSAFEAGVSPDCTYRLISAALEEAKHTLLVYVYEIHAEYMVDLVKQAHAKGAKVRLMYDHGGTHAEERDVLEALADDGLEIKPAPSSGGRGVFTVCHQKFVVIDGKTVVVESANWAETSIPLVKEGDPFKKGNREWMLRMDDAEVAKFFTAVFDADWNIPDLGAPGGLVSVDEDDIVEAMMVPAELVARPQKIFDIDKFDGATAVMPIFSPNNYFDVVSARLEKAEESIILQQQYVLAGDKVDDLLQIVAERREKGVDVRIMASATFPKNWNLTVETLDAVGLKDCLKALNLKFFTHLHNKGVIVDRTHVAVSSTNWSANSITKAREAGVLLTSKHLAGYYAGVFDEDWNEGIAADDVRKKLLEVGGGEIV</sequence>
<feature type="domain" description="PLD phosphodiesterase" evidence="12">
    <location>
        <begin position="136"/>
        <end position="163"/>
    </location>
</feature>
<accession>A0A973WVR7</accession>
<feature type="domain" description="PLD phosphodiesterase" evidence="12">
    <location>
        <begin position="338"/>
        <end position="365"/>
    </location>
</feature>
<keyword evidence="9" id="KW-0442">Lipid degradation</keyword>
<dbReference type="InterPro" id="IPR025202">
    <property type="entry name" value="PLD-like_dom"/>
</dbReference>
<evidence type="ECO:0000256" key="9">
    <source>
        <dbReference type="ARBA" id="ARBA00022963"/>
    </source>
</evidence>
<dbReference type="EMBL" id="JABWSX010000003">
    <property type="protein sequence ID" value="NVL12004.1"/>
    <property type="molecule type" value="Genomic_DNA"/>
</dbReference>
<comment type="similarity">
    <text evidence="4">Belongs to the phospholipase D family.</text>
</comment>
<evidence type="ECO:0000259" key="12">
    <source>
        <dbReference type="PROSITE" id="PS50035"/>
    </source>
</evidence>
<comment type="function">
    <text evidence="2">Could be a virulence factor.</text>
</comment>
<dbReference type="Pfam" id="PF13091">
    <property type="entry name" value="PLDc_2"/>
    <property type="match status" value="2"/>
</dbReference>
<dbReference type="GO" id="GO:0016042">
    <property type="term" value="P:lipid catabolic process"/>
    <property type="evidence" value="ECO:0007669"/>
    <property type="project" value="UniProtKB-KW"/>
</dbReference>
<comment type="subcellular location">
    <subcellularLocation>
        <location evidence="3">Secreted</location>
    </subcellularLocation>
</comment>
<keyword evidence="8" id="KW-0378">Hydrolase</keyword>
<dbReference type="GO" id="GO:0006793">
    <property type="term" value="P:phosphorus metabolic process"/>
    <property type="evidence" value="ECO:0007669"/>
    <property type="project" value="UniProtKB-ARBA"/>
</dbReference>
<dbReference type="InterPro" id="IPR001736">
    <property type="entry name" value="PLipase_D/transphosphatidylase"/>
</dbReference>
<comment type="catalytic activity">
    <reaction evidence="1">
        <text>a 1,2-diacyl-sn-glycero-3-phosphocholine + H2O = a 1,2-diacyl-sn-glycero-3-phosphate + choline + H(+)</text>
        <dbReference type="Rhea" id="RHEA:14445"/>
        <dbReference type="ChEBI" id="CHEBI:15354"/>
        <dbReference type="ChEBI" id="CHEBI:15377"/>
        <dbReference type="ChEBI" id="CHEBI:15378"/>
        <dbReference type="ChEBI" id="CHEBI:57643"/>
        <dbReference type="ChEBI" id="CHEBI:58608"/>
        <dbReference type="EC" id="3.1.4.4"/>
    </reaction>
</comment>
<comment type="caution">
    <text evidence="13">The sequence shown here is derived from an EMBL/GenBank/DDBJ whole genome shotgun (WGS) entry which is preliminary data.</text>
</comment>
<evidence type="ECO:0000256" key="8">
    <source>
        <dbReference type="ARBA" id="ARBA00022801"/>
    </source>
</evidence>
<dbReference type="InterPro" id="IPR051406">
    <property type="entry name" value="PLD_domain"/>
</dbReference>
<dbReference type="GO" id="GO:0016891">
    <property type="term" value="F:RNA endonuclease activity producing 5'-phosphomonoesters, hydrolytic mechanism"/>
    <property type="evidence" value="ECO:0007669"/>
    <property type="project" value="TreeGrafter"/>
</dbReference>
<evidence type="ECO:0000256" key="10">
    <source>
        <dbReference type="ARBA" id="ARBA00023098"/>
    </source>
</evidence>